<dbReference type="PROSITE" id="PS50186">
    <property type="entry name" value="DEP"/>
    <property type="match status" value="1"/>
</dbReference>
<proteinExistence type="predicted"/>
<accession>A0A7S2U0F5</accession>
<dbReference type="InterPro" id="IPR036388">
    <property type="entry name" value="WH-like_DNA-bd_sf"/>
</dbReference>
<evidence type="ECO:0000259" key="2">
    <source>
        <dbReference type="PROSITE" id="PS50186"/>
    </source>
</evidence>
<dbReference type="GO" id="GO:0035556">
    <property type="term" value="P:intracellular signal transduction"/>
    <property type="evidence" value="ECO:0007669"/>
    <property type="project" value="InterPro"/>
</dbReference>
<feature type="domain" description="DEP" evidence="2">
    <location>
        <begin position="203"/>
        <end position="258"/>
    </location>
</feature>
<feature type="compositionally biased region" description="Basic and acidic residues" evidence="1">
    <location>
        <begin position="11"/>
        <end position="21"/>
    </location>
</feature>
<evidence type="ECO:0000256" key="1">
    <source>
        <dbReference type="SAM" id="MobiDB-lite"/>
    </source>
</evidence>
<feature type="region of interest" description="Disordered" evidence="1">
    <location>
        <begin position="266"/>
        <end position="285"/>
    </location>
</feature>
<protein>
    <recommendedName>
        <fullName evidence="2">DEP domain-containing protein</fullName>
    </recommendedName>
</protein>
<dbReference type="AlphaFoldDB" id="A0A7S2U0F5"/>
<feature type="compositionally biased region" description="Polar residues" evidence="1">
    <location>
        <begin position="315"/>
        <end position="331"/>
    </location>
</feature>
<name>A0A7S2U0F5_9EUKA</name>
<feature type="region of interest" description="Disordered" evidence="1">
    <location>
        <begin position="1"/>
        <end position="52"/>
    </location>
</feature>
<dbReference type="Pfam" id="PF00610">
    <property type="entry name" value="DEP"/>
    <property type="match status" value="1"/>
</dbReference>
<dbReference type="CDD" id="cd04371">
    <property type="entry name" value="DEP"/>
    <property type="match status" value="1"/>
</dbReference>
<feature type="region of interest" description="Disordered" evidence="1">
    <location>
        <begin position="306"/>
        <end position="331"/>
    </location>
</feature>
<sequence length="331" mass="37735">MAENEQSVPKLDLKPVVRPDQKSALNLEAQKGSSRKAGEQKSPEMTETDKRKDHLNVKNDRYFKTIKSESEEITFSGEAEAWIPDQSTMYFVLTTETAYIVNPGREACLPFLRRKPKVEIRLPFEKVEGVLQSTTSGEFLLFAPMALDLRLRSAKYQDEIVESVKLALSVFAASQSHAKIIKEIDEKLGTSARYGKLSKNRHFIARDVVTFLVKNRMAIDREHAVEIGNKMMRQGYMRHIASTYSEFKDAHLLYTCTPSKYSTMSMSATSKESDEKEDDTPIPPLKKINDENLKIYFTHKLMSSQEKKQIHQRTRTLFTAESKSPPASSNL</sequence>
<feature type="compositionally biased region" description="Basic and acidic residues" evidence="1">
    <location>
        <begin position="36"/>
        <end position="52"/>
    </location>
</feature>
<dbReference type="EMBL" id="HBHP01031544">
    <property type="protein sequence ID" value="CAD9775450.1"/>
    <property type="molecule type" value="Transcribed_RNA"/>
</dbReference>
<dbReference type="EMBL" id="HBHP01031543">
    <property type="protein sequence ID" value="CAD9775449.1"/>
    <property type="molecule type" value="Transcribed_RNA"/>
</dbReference>
<gene>
    <name evidence="3" type="ORF">LSP00402_LOCUS19446</name>
    <name evidence="4" type="ORF">LSP00402_LOCUS19447</name>
</gene>
<dbReference type="InterPro" id="IPR000591">
    <property type="entry name" value="DEP_dom"/>
</dbReference>
<dbReference type="SUPFAM" id="SSF46785">
    <property type="entry name" value="Winged helix' DNA-binding domain"/>
    <property type="match status" value="1"/>
</dbReference>
<evidence type="ECO:0000313" key="4">
    <source>
        <dbReference type="EMBL" id="CAD9775450.1"/>
    </source>
</evidence>
<dbReference type="InterPro" id="IPR036390">
    <property type="entry name" value="WH_DNA-bd_sf"/>
</dbReference>
<dbReference type="Gene3D" id="1.10.10.10">
    <property type="entry name" value="Winged helix-like DNA-binding domain superfamily/Winged helix DNA-binding domain"/>
    <property type="match status" value="1"/>
</dbReference>
<evidence type="ECO:0000313" key="3">
    <source>
        <dbReference type="EMBL" id="CAD9775449.1"/>
    </source>
</evidence>
<organism evidence="4">
    <name type="scientific">Lotharella oceanica</name>
    <dbReference type="NCBI Taxonomy" id="641309"/>
    <lineage>
        <taxon>Eukaryota</taxon>
        <taxon>Sar</taxon>
        <taxon>Rhizaria</taxon>
        <taxon>Cercozoa</taxon>
        <taxon>Chlorarachniophyceae</taxon>
        <taxon>Lotharella</taxon>
    </lineage>
</organism>
<reference evidence="4" key="1">
    <citation type="submission" date="2021-01" db="EMBL/GenBank/DDBJ databases">
        <authorList>
            <person name="Corre E."/>
            <person name="Pelletier E."/>
            <person name="Niang G."/>
            <person name="Scheremetjew M."/>
            <person name="Finn R."/>
            <person name="Kale V."/>
            <person name="Holt S."/>
            <person name="Cochrane G."/>
            <person name="Meng A."/>
            <person name="Brown T."/>
            <person name="Cohen L."/>
        </authorList>
    </citation>
    <scope>NUCLEOTIDE SEQUENCE</scope>
    <source>
        <strain evidence="4">CCMP622</strain>
    </source>
</reference>